<organism evidence="2 3">
    <name type="scientific">Streptomyces cahuitamycinicus</name>
    <dbReference type="NCBI Taxonomy" id="2070367"/>
    <lineage>
        <taxon>Bacteria</taxon>
        <taxon>Bacillati</taxon>
        <taxon>Actinomycetota</taxon>
        <taxon>Actinomycetes</taxon>
        <taxon>Kitasatosporales</taxon>
        <taxon>Streptomycetaceae</taxon>
        <taxon>Streptomyces</taxon>
    </lineage>
</organism>
<sequence>MLRPTAAEHPAPGPLTGCRSLGRGVGAGSGARSGVGEGSRDSETARGRPAALTEDPFPLLRQAATRLLGIPDSGPP</sequence>
<feature type="region of interest" description="Disordered" evidence="1">
    <location>
        <begin position="1"/>
        <end position="55"/>
    </location>
</feature>
<dbReference type="Proteomes" id="UP000235943">
    <property type="component" value="Unassembled WGS sequence"/>
</dbReference>
<feature type="compositionally biased region" description="Gly residues" evidence="1">
    <location>
        <begin position="23"/>
        <end position="37"/>
    </location>
</feature>
<dbReference type="EMBL" id="POUC01000720">
    <property type="protein sequence ID" value="PNG16417.1"/>
    <property type="molecule type" value="Genomic_DNA"/>
</dbReference>
<evidence type="ECO:0000313" key="3">
    <source>
        <dbReference type="Proteomes" id="UP000235943"/>
    </source>
</evidence>
<proteinExistence type="predicted"/>
<evidence type="ECO:0000313" key="2">
    <source>
        <dbReference type="EMBL" id="PNG16417.1"/>
    </source>
</evidence>
<keyword evidence="3" id="KW-1185">Reference proteome</keyword>
<gene>
    <name evidence="2" type="ORF">C1J00_42040</name>
</gene>
<reference evidence="2 3" key="1">
    <citation type="submission" date="2018-01" db="EMBL/GenBank/DDBJ databases">
        <title>Draft genome sequence of Streptomyces sp. 13K301.</title>
        <authorList>
            <person name="Sahin N."/>
            <person name="Saygin H."/>
            <person name="Ay H."/>
        </authorList>
    </citation>
    <scope>NUCLEOTIDE SEQUENCE [LARGE SCALE GENOMIC DNA]</scope>
    <source>
        <strain evidence="2 3">13K301</strain>
    </source>
</reference>
<comment type="caution">
    <text evidence="2">The sequence shown here is derived from an EMBL/GenBank/DDBJ whole genome shotgun (WGS) entry which is preliminary data.</text>
</comment>
<accession>A0A2N8TBL2</accession>
<protein>
    <submittedName>
        <fullName evidence="2">Uncharacterized protein</fullName>
    </submittedName>
</protein>
<name>A0A2N8TBL2_9ACTN</name>
<evidence type="ECO:0000256" key="1">
    <source>
        <dbReference type="SAM" id="MobiDB-lite"/>
    </source>
</evidence>
<dbReference type="AlphaFoldDB" id="A0A2N8TBL2"/>